<dbReference type="RefSeq" id="WP_238248256.1">
    <property type="nucleotide sequence ID" value="NZ_BPQX01000016.1"/>
</dbReference>
<comment type="caution">
    <text evidence="2">The sequence shown here is derived from an EMBL/GenBank/DDBJ whole genome shotgun (WGS) entry which is preliminary data.</text>
</comment>
<protein>
    <submittedName>
        <fullName evidence="2">Uncharacterized protein</fullName>
    </submittedName>
</protein>
<name>A0ABU0HKQ7_9HYPH</name>
<dbReference type="Proteomes" id="UP001236369">
    <property type="component" value="Unassembled WGS sequence"/>
</dbReference>
<feature type="signal peptide" evidence="1">
    <location>
        <begin position="1"/>
        <end position="21"/>
    </location>
</feature>
<gene>
    <name evidence="2" type="ORF">QO016_002396</name>
</gene>
<evidence type="ECO:0000313" key="3">
    <source>
        <dbReference type="Proteomes" id="UP001236369"/>
    </source>
</evidence>
<dbReference type="EMBL" id="JAUSVV010000004">
    <property type="protein sequence ID" value="MDQ0442899.1"/>
    <property type="molecule type" value="Genomic_DNA"/>
</dbReference>
<reference evidence="2 3" key="1">
    <citation type="submission" date="2023-07" db="EMBL/GenBank/DDBJ databases">
        <title>Genomic Encyclopedia of Type Strains, Phase IV (KMG-IV): sequencing the most valuable type-strain genomes for metagenomic binning, comparative biology and taxonomic classification.</title>
        <authorList>
            <person name="Goeker M."/>
        </authorList>
    </citation>
    <scope>NUCLEOTIDE SEQUENCE [LARGE SCALE GENOMIC DNA]</scope>
    <source>
        <strain evidence="2 3">DSM 19562</strain>
    </source>
</reference>
<organism evidence="2 3">
    <name type="scientific">Methylobacterium persicinum</name>
    <dbReference type="NCBI Taxonomy" id="374426"/>
    <lineage>
        <taxon>Bacteria</taxon>
        <taxon>Pseudomonadati</taxon>
        <taxon>Pseudomonadota</taxon>
        <taxon>Alphaproteobacteria</taxon>
        <taxon>Hyphomicrobiales</taxon>
        <taxon>Methylobacteriaceae</taxon>
        <taxon>Methylobacterium</taxon>
    </lineage>
</organism>
<evidence type="ECO:0000313" key="2">
    <source>
        <dbReference type="EMBL" id="MDQ0442899.1"/>
    </source>
</evidence>
<keyword evidence="3" id="KW-1185">Reference proteome</keyword>
<dbReference type="InterPro" id="IPR046603">
    <property type="entry name" value="DUF6662"/>
</dbReference>
<sequence>MRRKFVAAAAAFVCLCAPSFAGEPLFSRVYTTDTEPAGHIEIEQVVRNRNSRSMGTYNAFDFRTEFEIGVTDDFQASLYVNNLMMHAKGAPDDDDPLGATGFRRTGTYFQGLSMEFIYRLYSPYKDGFGLAFYLEPEFGAHDLHDGLAYSGTVGGEYRIIFQKNFLDDQLIFTYNLVLETEGIRFKGEKRYTGELDFNNEVGLAYRFAPNWFAGIEGRNHNEYGQFHKFEHSVYWAGPAIHYGGERFWATLGYLRQVYGSPHGIDENGTPVGRNLFLRSHERNEITLKVGYAF</sequence>
<dbReference type="Pfam" id="PF20367">
    <property type="entry name" value="DUF6662"/>
    <property type="match status" value="1"/>
</dbReference>
<feature type="chain" id="PRO_5046982201" evidence="1">
    <location>
        <begin position="22"/>
        <end position="293"/>
    </location>
</feature>
<accession>A0ABU0HKQ7</accession>
<evidence type="ECO:0000256" key="1">
    <source>
        <dbReference type="SAM" id="SignalP"/>
    </source>
</evidence>
<keyword evidence="1" id="KW-0732">Signal</keyword>
<proteinExistence type="predicted"/>